<dbReference type="InterPro" id="IPR023214">
    <property type="entry name" value="HAD_sf"/>
</dbReference>
<accession>A0A915PCX7</accession>
<dbReference type="WBParaSite" id="sdigi.contig1102.g10185.t1">
    <property type="protein sequence ID" value="sdigi.contig1102.g10185.t1"/>
    <property type="gene ID" value="sdigi.contig1102.g10185"/>
</dbReference>
<proteinExistence type="predicted"/>
<dbReference type="SFLD" id="SFLDS00003">
    <property type="entry name" value="Haloacid_Dehalogenase"/>
    <property type="match status" value="1"/>
</dbReference>
<protein>
    <submittedName>
        <fullName evidence="2">Uncharacterized protein</fullName>
    </submittedName>
</protein>
<dbReference type="Proteomes" id="UP000887581">
    <property type="component" value="Unplaced"/>
</dbReference>
<sequence>MFRRTFASKSKLRVMHSCGGAVKKVSIEVMTCALGKITHVIFDVDGLLIDSETIYTDVTTKLLQSYGRQFTMDMKNYLMGMRKCDAVKWLLNTVGLADRISVEEYSENYDRLLLKELPNSKLMPGALRLVQHLCKHNVPIALCTGSNSFEFNAKMKNHQELLDMFPVRVLIGDDLSIKRSKPAPDAFFATMDRFPQKPDASANVLVFEDSINGVQAALAAGMNVVMVPNLSYTQPPEDCRNKIMLILNSLEDFKPESVGLPAF</sequence>
<dbReference type="PANTHER" id="PTHR18901">
    <property type="entry name" value="2-DEOXYGLUCOSE-6-PHOSPHATE PHOSPHATASE 2"/>
    <property type="match status" value="1"/>
</dbReference>
<dbReference type="Gene3D" id="1.10.150.240">
    <property type="entry name" value="Putative phosphatase, domain 2"/>
    <property type="match status" value="1"/>
</dbReference>
<name>A0A915PCX7_9BILA</name>
<dbReference type="NCBIfam" id="TIGR01509">
    <property type="entry name" value="HAD-SF-IA-v3"/>
    <property type="match status" value="1"/>
</dbReference>
<dbReference type="PANTHER" id="PTHR18901:SF38">
    <property type="entry name" value="PSEUDOURIDINE-5'-PHOSPHATASE"/>
    <property type="match status" value="1"/>
</dbReference>
<dbReference type="InterPro" id="IPR036412">
    <property type="entry name" value="HAD-like_sf"/>
</dbReference>
<reference evidence="2" key="1">
    <citation type="submission" date="2022-11" db="UniProtKB">
        <authorList>
            <consortium name="WormBaseParasite"/>
        </authorList>
    </citation>
    <scope>IDENTIFICATION</scope>
</reference>
<evidence type="ECO:0000313" key="1">
    <source>
        <dbReference type="Proteomes" id="UP000887581"/>
    </source>
</evidence>
<dbReference type="FunFam" id="3.40.50.1000:FF:000055">
    <property type="entry name" value="Haloacid dehalogenase-like hydrolase family protein"/>
    <property type="match status" value="1"/>
</dbReference>
<evidence type="ECO:0000313" key="2">
    <source>
        <dbReference type="WBParaSite" id="sdigi.contig1102.g10185.t1"/>
    </source>
</evidence>
<keyword evidence="1" id="KW-1185">Reference proteome</keyword>
<dbReference type="Pfam" id="PF00702">
    <property type="entry name" value="Hydrolase"/>
    <property type="match status" value="1"/>
</dbReference>
<dbReference type="SFLD" id="SFLDG01129">
    <property type="entry name" value="C1.5:_HAD__Beta-PGM__Phosphata"/>
    <property type="match status" value="1"/>
</dbReference>
<dbReference type="Gene3D" id="3.40.50.1000">
    <property type="entry name" value="HAD superfamily/HAD-like"/>
    <property type="match status" value="1"/>
</dbReference>
<dbReference type="InterPro" id="IPR006439">
    <property type="entry name" value="HAD-SF_hydro_IA"/>
</dbReference>
<dbReference type="InterPro" id="IPR023198">
    <property type="entry name" value="PGP-like_dom2"/>
</dbReference>
<dbReference type="AlphaFoldDB" id="A0A915PCX7"/>
<organism evidence="1 2">
    <name type="scientific">Setaria digitata</name>
    <dbReference type="NCBI Taxonomy" id="48799"/>
    <lineage>
        <taxon>Eukaryota</taxon>
        <taxon>Metazoa</taxon>
        <taxon>Ecdysozoa</taxon>
        <taxon>Nematoda</taxon>
        <taxon>Chromadorea</taxon>
        <taxon>Rhabditida</taxon>
        <taxon>Spirurina</taxon>
        <taxon>Spiruromorpha</taxon>
        <taxon>Filarioidea</taxon>
        <taxon>Setariidae</taxon>
        <taxon>Setaria</taxon>
    </lineage>
</organism>
<dbReference type="GO" id="GO:0016791">
    <property type="term" value="F:phosphatase activity"/>
    <property type="evidence" value="ECO:0007669"/>
    <property type="project" value="TreeGrafter"/>
</dbReference>
<dbReference type="SUPFAM" id="SSF56784">
    <property type="entry name" value="HAD-like"/>
    <property type="match status" value="1"/>
</dbReference>